<dbReference type="PANTHER" id="PTHR45947:SF3">
    <property type="entry name" value="SULFOQUINOVOSYL TRANSFERASE SQD2"/>
    <property type="match status" value="1"/>
</dbReference>
<dbReference type="PANTHER" id="PTHR45947">
    <property type="entry name" value="SULFOQUINOVOSYL TRANSFERASE SQD2"/>
    <property type="match status" value="1"/>
</dbReference>
<dbReference type="EMBL" id="CP035485">
    <property type="protein sequence ID" value="QDI91825.1"/>
    <property type="molecule type" value="Genomic_DNA"/>
</dbReference>
<dbReference type="KEGG" id="sale:EPH95_12090"/>
<dbReference type="RefSeq" id="WP_142090328.1">
    <property type="nucleotide sequence ID" value="NZ_CP035485.1"/>
</dbReference>
<dbReference type="AlphaFoldDB" id="A0A514LJW5"/>
<evidence type="ECO:0000259" key="1">
    <source>
        <dbReference type="Pfam" id="PF00534"/>
    </source>
</evidence>
<evidence type="ECO:0000259" key="2">
    <source>
        <dbReference type="Pfam" id="PF13579"/>
    </source>
</evidence>
<keyword evidence="4" id="KW-1185">Reference proteome</keyword>
<evidence type="ECO:0000313" key="4">
    <source>
        <dbReference type="Proteomes" id="UP000319756"/>
    </source>
</evidence>
<accession>A0A514LJW5</accession>
<evidence type="ECO:0000313" key="3">
    <source>
        <dbReference type="EMBL" id="QDI91825.1"/>
    </source>
</evidence>
<dbReference type="Proteomes" id="UP000319756">
    <property type="component" value="Chromosome"/>
</dbReference>
<sequence>MRVLVISNMFPGPTSPFFGIFVKNQVEGLQAAGVDLTVAANNDPRSGKMHVLKKHLLWSASAIRRFTKPYDLIHAHYAFPSGVFARLFSRVRKAPYIVTVHGGDLDKMARKGTFFKKLTQLILRDAAHVITVGPALYREVVTTYNVPEYRVSLLNMGVNRTIFYPRKEEASPFRQVDGEIHLLFVGNLVKEKGVEELLSAISVLQQSGENIHLHLIGAAKNQDYEQRLHACVDALELRDITHFHGPKPQDEVARFMTHADLFVLPSHMEGFGLVALEAMACGTPVVASHVGGLSHLLSEGAGTLAAPKNITSLTSAIHHTLTQPELLKNQINKGFEKANRYDTHTIIQDVIRLYDQVVEEHPSP</sequence>
<dbReference type="SUPFAM" id="SSF53756">
    <property type="entry name" value="UDP-Glycosyltransferase/glycogen phosphorylase"/>
    <property type="match status" value="1"/>
</dbReference>
<name>A0A514LJW5_9BACI</name>
<feature type="domain" description="Glycosyltransferase subfamily 4-like N-terminal" evidence="2">
    <location>
        <begin position="22"/>
        <end position="154"/>
    </location>
</feature>
<dbReference type="GO" id="GO:0016757">
    <property type="term" value="F:glycosyltransferase activity"/>
    <property type="evidence" value="ECO:0007669"/>
    <property type="project" value="InterPro"/>
</dbReference>
<feature type="domain" description="Glycosyl transferase family 1" evidence="1">
    <location>
        <begin position="173"/>
        <end position="335"/>
    </location>
</feature>
<dbReference type="InterPro" id="IPR028098">
    <property type="entry name" value="Glyco_trans_4-like_N"/>
</dbReference>
<dbReference type="Pfam" id="PF00534">
    <property type="entry name" value="Glycos_transf_1"/>
    <property type="match status" value="1"/>
</dbReference>
<dbReference type="Gene3D" id="3.40.50.2000">
    <property type="entry name" value="Glycogen Phosphorylase B"/>
    <property type="match status" value="2"/>
</dbReference>
<dbReference type="OrthoDB" id="9797829at2"/>
<dbReference type="InterPro" id="IPR050194">
    <property type="entry name" value="Glycosyltransferase_grp1"/>
</dbReference>
<dbReference type="Pfam" id="PF13579">
    <property type="entry name" value="Glyco_trans_4_4"/>
    <property type="match status" value="1"/>
</dbReference>
<dbReference type="InterPro" id="IPR001296">
    <property type="entry name" value="Glyco_trans_1"/>
</dbReference>
<keyword evidence="3" id="KW-0808">Transferase</keyword>
<reference evidence="4" key="1">
    <citation type="submission" date="2019-01" db="EMBL/GenBank/DDBJ databases">
        <title>Genomic analysis of Salicibibacter sp. NKC3-5.</title>
        <authorList>
            <person name="Oh Y.J."/>
        </authorList>
    </citation>
    <scope>NUCLEOTIDE SEQUENCE [LARGE SCALE GENOMIC DNA]</scope>
    <source>
        <strain evidence="4">NKC3-5</strain>
    </source>
</reference>
<protein>
    <submittedName>
        <fullName evidence="3">Glycosyltransferase family 4 protein</fullName>
    </submittedName>
</protein>
<gene>
    <name evidence="3" type="ORF">EPH95_12090</name>
</gene>
<proteinExistence type="predicted"/>
<organism evidence="3 4">
    <name type="scientific">Salicibibacter halophilus</name>
    <dbReference type="NCBI Taxonomy" id="2502791"/>
    <lineage>
        <taxon>Bacteria</taxon>
        <taxon>Bacillati</taxon>
        <taxon>Bacillota</taxon>
        <taxon>Bacilli</taxon>
        <taxon>Bacillales</taxon>
        <taxon>Bacillaceae</taxon>
        <taxon>Salicibibacter</taxon>
    </lineage>
</organism>